<dbReference type="PANTHER" id="PTHR44103">
    <property type="entry name" value="PROPROTEIN CONVERTASE P"/>
    <property type="match status" value="1"/>
</dbReference>
<dbReference type="InterPro" id="IPR006311">
    <property type="entry name" value="TAT_signal"/>
</dbReference>
<keyword evidence="4" id="KW-1185">Reference proteome</keyword>
<dbReference type="PROSITE" id="PS51318">
    <property type="entry name" value="TAT"/>
    <property type="match status" value="1"/>
</dbReference>
<accession>A0A1G9H803</accession>
<dbReference type="InterPro" id="IPR013517">
    <property type="entry name" value="FG-GAP"/>
</dbReference>
<dbReference type="SUPFAM" id="SSF69318">
    <property type="entry name" value="Integrin alpha N-terminal domain"/>
    <property type="match status" value="2"/>
</dbReference>
<feature type="chain" id="PRO_5011632583" evidence="2">
    <location>
        <begin position="39"/>
        <end position="1203"/>
    </location>
</feature>
<gene>
    <name evidence="3" type="ORF">SAMN05216298_2673</name>
</gene>
<evidence type="ECO:0000256" key="1">
    <source>
        <dbReference type="ARBA" id="ARBA00022729"/>
    </source>
</evidence>
<sequence>MSETPPLKRRRGLGRAAAATATAVAAAALLAAPGTASAQDAVDCSALGSLPSADGLAAALRIATACDVEVRLEAESSPYATTYVTPQWQLRYVGTAGPVQGDSAGETADPVLVESGDALVVDGTPWPVGLSRTDTDGPLLTDGAAALDWVGEQPVPEYSGTTATYGELTPGLDLTVEAGVSTTQLRFTVDGPEAWDALASGLTVSSDIGTFSRFPGLFSVLTYGDFGTHPHIGALTPFKIRDADGTGLTVRVHQTSNGSETVVLWPPTQPIADLAFPLAVTTEWISVNRQVNEWGAVTSAAQTLPIYRGGAGLDEPYFTAAGEAGDLVVGPYCDLLADPECTEVHEAAGYWDFEVPGRTTLNPAGAAWLNYPLVSATFSIDAAAGAECVAPDLSATSVDGYHAGHVWKYRDTEGSPAASGECIDGTAVYDITGPIPDPSSFNLAMLGSEETARFDGGSARLEVVRDIRGLDFKGAAQRVCSTGTALTAYSNDATPQYGGFKVDDWDGLTAALDLSWTATFRDDTGATALATAPRDLVLGTTTPFYSPEAPLPDGRYEVTYTFTSADGAFTHTPMPCSIAVDTAAPEVVVLDVDDRQRYVGEEFEVTVEVADDGFPADWRYLTLHCLYSGCEIEGSSETLTVRFTDESTATFPVTLESTGLELPVSLYDKANNQDLASVSVPATYSRNDFDGDGHQDLMAVREADGHMLFHAGNGDGTFDAGVSKGAGWGGVDAAMAGDLNGDGRADLLGRDTRTGSLYLYPGNGAGGWSTRVLISAGWNTTGAFTSGADVNRDGRADLLAVKQSDGRLYSYPGKGDGTFGTGTAIASGWGGFDAVTAAGDLDEDGYDDLLARDARTGGHYLYFGNGSGFGDRVAVPAGLDGTGTDRYRQVTPVGDVDGDNAEDLVAIDSRTGELELHSLRGDGTALHEGETVATGWGGSRLASAADDRTYDYTGDGNSDVLARRGSDGKLYVYNGNGSTGFGPIGTWGIDLKGLTLLETAGDFDGDGFADLLGRDSGGILYLYRGDGTGGYDPARRLRIGSGWNGMSAVVSGQDFDSDGFADIVGRDQATGYLWLYPGRGDGTIGAKVQFSTGWNGMREITSPGDLDHDGHADVIGIRSSNDCMYFYGGKGDGTLKAGVQVSCNWTGYDQVAAVGDFDGDGHGDWIARRVADGRVYLYQGTGTGGFTTRITLVTGWTWANAIA</sequence>
<dbReference type="Pfam" id="PF13517">
    <property type="entry name" value="FG-GAP_3"/>
    <property type="match status" value="3"/>
</dbReference>
<proteinExistence type="predicted"/>
<organism evidence="3 4">
    <name type="scientific">Glycomyces sambucus</name>
    <dbReference type="NCBI Taxonomy" id="380244"/>
    <lineage>
        <taxon>Bacteria</taxon>
        <taxon>Bacillati</taxon>
        <taxon>Actinomycetota</taxon>
        <taxon>Actinomycetes</taxon>
        <taxon>Glycomycetales</taxon>
        <taxon>Glycomycetaceae</taxon>
        <taxon>Glycomyces</taxon>
    </lineage>
</organism>
<dbReference type="Gene3D" id="2.130.10.130">
    <property type="entry name" value="Integrin alpha, N-terminal"/>
    <property type="match status" value="2"/>
</dbReference>
<dbReference type="RefSeq" id="WP_091049295.1">
    <property type="nucleotide sequence ID" value="NZ_FNGF01000003.1"/>
</dbReference>
<keyword evidence="1 2" id="KW-0732">Signal</keyword>
<dbReference type="STRING" id="380244.SAMN05216298_2673"/>
<dbReference type="InterPro" id="IPR028994">
    <property type="entry name" value="Integrin_alpha_N"/>
</dbReference>
<feature type="signal peptide" evidence="2">
    <location>
        <begin position="1"/>
        <end position="38"/>
    </location>
</feature>
<dbReference type="PANTHER" id="PTHR44103:SF1">
    <property type="entry name" value="PROPROTEIN CONVERTASE P"/>
    <property type="match status" value="1"/>
</dbReference>
<evidence type="ECO:0000313" key="4">
    <source>
        <dbReference type="Proteomes" id="UP000198662"/>
    </source>
</evidence>
<protein>
    <submittedName>
        <fullName evidence="3">Repeat domain-containing protein</fullName>
    </submittedName>
</protein>
<evidence type="ECO:0000256" key="2">
    <source>
        <dbReference type="SAM" id="SignalP"/>
    </source>
</evidence>
<dbReference type="Proteomes" id="UP000198662">
    <property type="component" value="Unassembled WGS sequence"/>
</dbReference>
<dbReference type="OrthoDB" id="226690at2"/>
<evidence type="ECO:0000313" key="3">
    <source>
        <dbReference type="EMBL" id="SDL08934.1"/>
    </source>
</evidence>
<dbReference type="EMBL" id="FNGF01000003">
    <property type="protein sequence ID" value="SDL08934.1"/>
    <property type="molecule type" value="Genomic_DNA"/>
</dbReference>
<dbReference type="AlphaFoldDB" id="A0A1G9H803"/>
<reference evidence="4" key="1">
    <citation type="submission" date="2016-10" db="EMBL/GenBank/DDBJ databases">
        <authorList>
            <person name="Varghese N."/>
            <person name="Submissions S."/>
        </authorList>
    </citation>
    <scope>NUCLEOTIDE SEQUENCE [LARGE SCALE GENOMIC DNA]</scope>
    <source>
        <strain evidence="4">CGMCC 4.3147</strain>
    </source>
</reference>
<name>A0A1G9H803_9ACTN</name>